<dbReference type="Proteomes" id="UP001162992">
    <property type="component" value="Chromosome 20"/>
</dbReference>
<sequence length="129" mass="14425">MIPQLGDVFELLTSIGDLDVLLYEPSNVNPIKKNNQSSLSEGNLVHIRKLTISETYRNSLSLLDGLLELFFNVSIDGKIALEVGIWKEYIDSAAAACFLSEKGGNYWSALVDQQELHFLQVVYVSHSHK</sequence>
<organism evidence="1 2">
    <name type="scientific">Diphasiastrum complanatum</name>
    <name type="common">Issler's clubmoss</name>
    <name type="synonym">Lycopodium complanatum</name>
    <dbReference type="NCBI Taxonomy" id="34168"/>
    <lineage>
        <taxon>Eukaryota</taxon>
        <taxon>Viridiplantae</taxon>
        <taxon>Streptophyta</taxon>
        <taxon>Embryophyta</taxon>
        <taxon>Tracheophyta</taxon>
        <taxon>Lycopodiopsida</taxon>
        <taxon>Lycopodiales</taxon>
        <taxon>Lycopodiaceae</taxon>
        <taxon>Lycopodioideae</taxon>
        <taxon>Diphasiastrum</taxon>
    </lineage>
</organism>
<comment type="caution">
    <text evidence="1">The sequence shown here is derived from an EMBL/GenBank/DDBJ whole genome shotgun (WGS) entry which is preliminary data.</text>
</comment>
<proteinExistence type="predicted"/>
<evidence type="ECO:0000313" key="1">
    <source>
        <dbReference type="EMBL" id="KAJ7520154.1"/>
    </source>
</evidence>
<gene>
    <name evidence="1" type="ORF">O6H91_20G069500</name>
</gene>
<reference evidence="2" key="1">
    <citation type="journal article" date="2024" name="Proc. Natl. Acad. Sci. U.S.A.">
        <title>Extraordinary preservation of gene collinearity over three hundred million years revealed in homosporous lycophytes.</title>
        <authorList>
            <person name="Li C."/>
            <person name="Wickell D."/>
            <person name="Kuo L.Y."/>
            <person name="Chen X."/>
            <person name="Nie B."/>
            <person name="Liao X."/>
            <person name="Peng D."/>
            <person name="Ji J."/>
            <person name="Jenkins J."/>
            <person name="Williams M."/>
            <person name="Shu S."/>
            <person name="Plott C."/>
            <person name="Barry K."/>
            <person name="Rajasekar S."/>
            <person name="Grimwood J."/>
            <person name="Han X."/>
            <person name="Sun S."/>
            <person name="Hou Z."/>
            <person name="He W."/>
            <person name="Dai G."/>
            <person name="Sun C."/>
            <person name="Schmutz J."/>
            <person name="Leebens-Mack J.H."/>
            <person name="Li F.W."/>
            <person name="Wang L."/>
        </authorList>
    </citation>
    <scope>NUCLEOTIDE SEQUENCE [LARGE SCALE GENOMIC DNA]</scope>
    <source>
        <strain evidence="2">cv. PW_Plant_1</strain>
    </source>
</reference>
<protein>
    <submittedName>
        <fullName evidence="1">Uncharacterized protein</fullName>
    </submittedName>
</protein>
<accession>A0ACC2ARK8</accession>
<dbReference type="EMBL" id="CM055111">
    <property type="protein sequence ID" value="KAJ7520154.1"/>
    <property type="molecule type" value="Genomic_DNA"/>
</dbReference>
<evidence type="ECO:0000313" key="2">
    <source>
        <dbReference type="Proteomes" id="UP001162992"/>
    </source>
</evidence>
<keyword evidence="2" id="KW-1185">Reference proteome</keyword>
<name>A0ACC2ARK8_DIPCM</name>